<keyword evidence="3" id="KW-0964">Secreted</keyword>
<feature type="binding site" evidence="10">
    <location>
        <position position="380"/>
    </location>
    <ligand>
        <name>Zn(2+)</name>
        <dbReference type="ChEBI" id="CHEBI:29105"/>
        <label>2</label>
    </ligand>
</feature>
<keyword evidence="9" id="KW-0326">Glycosidase</keyword>
<keyword evidence="16" id="KW-1185">Reference proteome</keyword>
<comment type="function">
    <text evidence="9">Converts sphingomyelin to ceramide.</text>
</comment>
<keyword evidence="12" id="KW-0472">Membrane</keyword>
<comment type="cofactor">
    <cofactor evidence="10">
        <name>Zn(2+)</name>
        <dbReference type="ChEBI" id="CHEBI:29105"/>
    </cofactor>
    <text evidence="10">Binds 2 Zn(2+) ions per subunit.</text>
</comment>
<dbReference type="CDD" id="cd00842">
    <property type="entry name" value="MPP_ASMase"/>
    <property type="match status" value="1"/>
</dbReference>
<sequence length="560" mass="64785">MICAAGVDRTVYHNMQLYKILLLVAGVLFASSNGLFNTDTYIKYRKQGKPEDQIKSEVTKLCVRLNIESEQVCAGAITLNLPTILYIIDTKQNLTASTICGVVFESQSCPLIDDEYKWTVKIDNNPGKSVSEKKNNETINIVQITDLHYDPKYEPDGNSKCGKPACCRKGQNDTNVNDELAGFWGDYNSCDTPWHAVVDALYHIKDTHKDISYVYFTGDLIDHGVWETTLDGNIKIINESYDLFYEVFGNTSVYPILGNHEPQPLNLILANNSFVKFRYAPTTVTNDKLSTQWLYNMIADIWIGYGWLPESTRSTILRGGYYTVSPKKGFRIIALNNNVCYCYNWWIWYQPKDPDNQLQWLAETLLQAEKDEELVHILAHVPPAHEHCQSTWKREYLKIINRFAHVIRAQFNGHTHNDEVELLYGNENKVKNVAWNGGSVTTYTELNPNYKLYIVDNQNYKVKDYENWIYNLTLANNDPNDRPQWYKSYSFKEEYNISDLTYDSLKDWFDRLSHDNDLLNRYYGHFFKLAEPSLRKECDIECKKTVINRITASLGDKTSD</sequence>
<feature type="disulfide bond" evidence="11">
    <location>
        <begin position="161"/>
        <end position="166"/>
    </location>
</feature>
<dbReference type="GO" id="GO:0006685">
    <property type="term" value="P:sphingomyelin catabolic process"/>
    <property type="evidence" value="ECO:0007669"/>
    <property type="project" value="UniProtKB-UniRule"/>
</dbReference>
<evidence type="ECO:0000256" key="3">
    <source>
        <dbReference type="ARBA" id="ARBA00022525"/>
    </source>
</evidence>
<dbReference type="Pfam" id="PF00149">
    <property type="entry name" value="Metallophos"/>
    <property type="match status" value="1"/>
</dbReference>
<evidence type="ECO:0000256" key="7">
    <source>
        <dbReference type="ARBA" id="ARBA00022833"/>
    </source>
</evidence>
<feature type="disulfide bond" evidence="11">
    <location>
        <begin position="538"/>
        <end position="542"/>
    </location>
</feature>
<dbReference type="Gene3D" id="3.60.21.10">
    <property type="match status" value="1"/>
</dbReference>
<feature type="disulfide bond" evidence="11">
    <location>
        <begin position="167"/>
        <end position="190"/>
    </location>
</feature>
<evidence type="ECO:0000256" key="5">
    <source>
        <dbReference type="ARBA" id="ARBA00022729"/>
    </source>
</evidence>
<dbReference type="InterPro" id="IPR011160">
    <property type="entry name" value="Sphingomy_PDE"/>
</dbReference>
<feature type="domain" description="Sphingomyelin phosphodiesterase C-terminal" evidence="14">
    <location>
        <begin position="442"/>
        <end position="550"/>
    </location>
</feature>
<proteinExistence type="inferred from homology"/>
<dbReference type="PIRSF" id="PIRSF000948">
    <property type="entry name" value="Sphingomy_PDE"/>
    <property type="match status" value="1"/>
</dbReference>
<dbReference type="EC" id="3.1.4.12" evidence="9"/>
<dbReference type="FunCoup" id="E2BQM8">
    <property type="interactions" value="33"/>
</dbReference>
<feature type="binding site" evidence="10">
    <location>
        <position position="219"/>
    </location>
    <ligand>
        <name>Zn(2+)</name>
        <dbReference type="ChEBI" id="CHEBI:29105"/>
        <label>1</label>
    </ligand>
</feature>
<dbReference type="AlphaFoldDB" id="E2BQM8"/>
<feature type="binding site" evidence="10">
    <location>
        <position position="414"/>
    </location>
    <ligand>
        <name>Zn(2+)</name>
        <dbReference type="ChEBI" id="CHEBI:29105"/>
        <label>2</label>
    </ligand>
</feature>
<comment type="catalytic activity">
    <reaction evidence="9">
        <text>a sphingomyelin + H2O = phosphocholine + an N-acylsphing-4-enine + H(+)</text>
        <dbReference type="Rhea" id="RHEA:19253"/>
        <dbReference type="ChEBI" id="CHEBI:15377"/>
        <dbReference type="ChEBI" id="CHEBI:15378"/>
        <dbReference type="ChEBI" id="CHEBI:17636"/>
        <dbReference type="ChEBI" id="CHEBI:52639"/>
        <dbReference type="ChEBI" id="CHEBI:295975"/>
        <dbReference type="EC" id="3.1.4.12"/>
    </reaction>
</comment>
<dbReference type="GO" id="GO:0016020">
    <property type="term" value="C:membrane"/>
    <property type="evidence" value="ECO:0007669"/>
    <property type="project" value="GOC"/>
</dbReference>
<keyword evidence="12" id="KW-0812">Transmembrane</keyword>
<dbReference type="SUPFAM" id="SSF56300">
    <property type="entry name" value="Metallo-dependent phosphatases"/>
    <property type="match status" value="1"/>
</dbReference>
<evidence type="ECO:0000313" key="16">
    <source>
        <dbReference type="Proteomes" id="UP000008237"/>
    </source>
</evidence>
<feature type="disulfide bond" evidence="11">
    <location>
        <begin position="340"/>
        <end position="388"/>
    </location>
</feature>
<dbReference type="Proteomes" id="UP000008237">
    <property type="component" value="Unassembled WGS sequence"/>
</dbReference>
<dbReference type="GO" id="GO:0046513">
    <property type="term" value="P:ceramide biosynthetic process"/>
    <property type="evidence" value="ECO:0007669"/>
    <property type="project" value="TreeGrafter"/>
</dbReference>
<dbReference type="PANTHER" id="PTHR10340">
    <property type="entry name" value="SPHINGOMYELIN PHOSPHODIESTERASE"/>
    <property type="match status" value="1"/>
</dbReference>
<evidence type="ECO:0000259" key="14">
    <source>
        <dbReference type="Pfam" id="PF19272"/>
    </source>
</evidence>
<gene>
    <name evidence="15" type="ORF">EAI_15657</name>
</gene>
<feature type="binding site" evidence="10">
    <location>
        <position position="148"/>
    </location>
    <ligand>
        <name>Zn(2+)</name>
        <dbReference type="ChEBI" id="CHEBI:29105"/>
        <label>1</label>
    </ligand>
</feature>
<dbReference type="GO" id="GO:0016798">
    <property type="term" value="F:hydrolase activity, acting on glycosyl bonds"/>
    <property type="evidence" value="ECO:0007669"/>
    <property type="project" value="UniProtKB-KW"/>
</dbReference>
<feature type="binding site" evidence="10">
    <location>
        <position position="416"/>
    </location>
    <ligand>
        <name>Zn(2+)</name>
        <dbReference type="ChEBI" id="CHEBI:29105"/>
        <label>1</label>
    </ligand>
</feature>
<evidence type="ECO:0000256" key="8">
    <source>
        <dbReference type="ARBA" id="ARBA00023180"/>
    </source>
</evidence>
<keyword evidence="12" id="KW-1133">Transmembrane helix</keyword>
<protein>
    <recommendedName>
        <fullName evidence="9">Sphingomyelin phosphodiesterase</fullName>
        <ecNumber evidence="9">3.1.4.12</ecNumber>
    </recommendedName>
</protein>
<dbReference type="GO" id="GO:0061750">
    <property type="term" value="F:acid sphingomyelin phosphodiesterase activity"/>
    <property type="evidence" value="ECO:0007669"/>
    <property type="project" value="TreeGrafter"/>
</dbReference>
<dbReference type="InterPro" id="IPR041805">
    <property type="entry name" value="ASMase/PPN1_MPP"/>
</dbReference>
<dbReference type="InterPro" id="IPR045473">
    <property type="entry name" value="ASM_C"/>
</dbReference>
<organism evidence="16">
    <name type="scientific">Harpegnathos saltator</name>
    <name type="common">Jerdon's jumping ant</name>
    <dbReference type="NCBI Taxonomy" id="610380"/>
    <lineage>
        <taxon>Eukaryota</taxon>
        <taxon>Metazoa</taxon>
        <taxon>Ecdysozoa</taxon>
        <taxon>Arthropoda</taxon>
        <taxon>Hexapoda</taxon>
        <taxon>Insecta</taxon>
        <taxon>Pterygota</taxon>
        <taxon>Neoptera</taxon>
        <taxon>Endopterygota</taxon>
        <taxon>Hymenoptera</taxon>
        <taxon>Apocrita</taxon>
        <taxon>Aculeata</taxon>
        <taxon>Formicoidea</taxon>
        <taxon>Formicidae</taxon>
        <taxon>Ponerinae</taxon>
        <taxon>Ponerini</taxon>
        <taxon>Harpegnathos</taxon>
    </lineage>
</organism>
<evidence type="ECO:0000256" key="11">
    <source>
        <dbReference type="PIRSR" id="PIRSR000948-2"/>
    </source>
</evidence>
<evidence type="ECO:0000256" key="2">
    <source>
        <dbReference type="ARBA" id="ARBA00008234"/>
    </source>
</evidence>
<keyword evidence="5" id="KW-0732">Signal</keyword>
<keyword evidence="11" id="KW-1015">Disulfide bond</keyword>
<keyword evidence="4 10" id="KW-0479">Metal-binding</keyword>
<feature type="disulfide bond" evidence="11">
    <location>
        <begin position="62"/>
        <end position="73"/>
    </location>
</feature>
<keyword evidence="6 9" id="KW-0378">Hydrolase</keyword>
<dbReference type="Pfam" id="PF19272">
    <property type="entry name" value="ASMase_C"/>
    <property type="match status" value="1"/>
</dbReference>
<accession>E2BQM8</accession>
<feature type="binding site" evidence="10">
    <location>
        <position position="146"/>
    </location>
    <ligand>
        <name>Zn(2+)</name>
        <dbReference type="ChEBI" id="CHEBI:29105"/>
        <label>1</label>
    </ligand>
</feature>
<dbReference type="InterPro" id="IPR029052">
    <property type="entry name" value="Metallo-depent_PP-like"/>
</dbReference>
<keyword evidence="8" id="KW-0325">Glycoprotein</keyword>
<dbReference type="InParanoid" id="E2BQM8"/>
<dbReference type="PANTHER" id="PTHR10340:SF29">
    <property type="entry name" value="SPHINGOMYELIN PHOSPHODIESTERASE"/>
    <property type="match status" value="1"/>
</dbReference>
<dbReference type="GO" id="GO:0005764">
    <property type="term" value="C:lysosome"/>
    <property type="evidence" value="ECO:0007669"/>
    <property type="project" value="TreeGrafter"/>
</dbReference>
<dbReference type="OrthoDB" id="282973at2759"/>
<evidence type="ECO:0000256" key="10">
    <source>
        <dbReference type="PIRSR" id="PIRSR000948-1"/>
    </source>
</evidence>
<feature type="transmembrane region" description="Helical" evidence="12">
    <location>
        <begin position="17"/>
        <end position="36"/>
    </location>
</feature>
<dbReference type="EMBL" id="GL449784">
    <property type="protein sequence ID" value="EFN81993.1"/>
    <property type="molecule type" value="Genomic_DNA"/>
</dbReference>
<keyword evidence="7 10" id="KW-0862">Zinc</keyword>
<dbReference type="OMA" id="IMRNSEI"/>
<reference evidence="15 16" key="1">
    <citation type="journal article" date="2010" name="Science">
        <title>Genomic comparison of the ants Camponotus floridanus and Harpegnathos saltator.</title>
        <authorList>
            <person name="Bonasio R."/>
            <person name="Zhang G."/>
            <person name="Ye C."/>
            <person name="Mutti N.S."/>
            <person name="Fang X."/>
            <person name="Qin N."/>
            <person name="Donahue G."/>
            <person name="Yang P."/>
            <person name="Li Q."/>
            <person name="Li C."/>
            <person name="Zhang P."/>
            <person name="Huang Z."/>
            <person name="Berger S.L."/>
            <person name="Reinberg D."/>
            <person name="Wang J."/>
            <person name="Liebig J."/>
        </authorList>
    </citation>
    <scope>NUCLEOTIDE SEQUENCE [LARGE SCALE GENOMIC DNA]</scope>
    <source>
        <strain evidence="15 16">R22 G/1</strain>
    </source>
</reference>
<evidence type="ECO:0000259" key="13">
    <source>
        <dbReference type="Pfam" id="PF00149"/>
    </source>
</evidence>
<comment type="subcellular location">
    <subcellularLocation>
        <location evidence="1">Secreted</location>
    </subcellularLocation>
</comment>
<dbReference type="GO" id="GO:0005615">
    <property type="term" value="C:extracellular space"/>
    <property type="evidence" value="ECO:0007669"/>
    <property type="project" value="TreeGrafter"/>
</dbReference>
<evidence type="ECO:0000256" key="12">
    <source>
        <dbReference type="SAM" id="Phobius"/>
    </source>
</evidence>
<evidence type="ECO:0000256" key="1">
    <source>
        <dbReference type="ARBA" id="ARBA00004613"/>
    </source>
</evidence>
<name>E2BQM8_HARSA</name>
<feature type="binding site" evidence="10">
    <location>
        <position position="259"/>
    </location>
    <ligand>
        <name>Zn(2+)</name>
        <dbReference type="ChEBI" id="CHEBI:29105"/>
        <label>2</label>
    </ligand>
</feature>
<dbReference type="InterPro" id="IPR004843">
    <property type="entry name" value="Calcineurin-like_PHP"/>
</dbReference>
<comment type="similarity">
    <text evidence="2 9">Belongs to the acid sphingomyelinase family.</text>
</comment>
<feature type="binding site" evidence="10">
    <location>
        <position position="219"/>
    </location>
    <ligand>
        <name>Zn(2+)</name>
        <dbReference type="ChEBI" id="CHEBI:29105"/>
        <label>2</label>
    </ligand>
</feature>
<feature type="domain" description="Calcineurin-like phosphoesterase" evidence="13">
    <location>
        <begin position="140"/>
        <end position="417"/>
    </location>
</feature>
<evidence type="ECO:0000313" key="15">
    <source>
        <dbReference type="EMBL" id="EFN81993.1"/>
    </source>
</evidence>
<evidence type="ECO:0000256" key="9">
    <source>
        <dbReference type="PIRNR" id="PIRNR000948"/>
    </source>
</evidence>
<evidence type="ECO:0000256" key="4">
    <source>
        <dbReference type="ARBA" id="ARBA00022723"/>
    </source>
</evidence>
<dbReference type="GO" id="GO:0046872">
    <property type="term" value="F:metal ion binding"/>
    <property type="evidence" value="ECO:0007669"/>
    <property type="project" value="UniProtKB-KW"/>
</dbReference>
<evidence type="ECO:0000256" key="6">
    <source>
        <dbReference type="ARBA" id="ARBA00022801"/>
    </source>
</evidence>